<dbReference type="EMBL" id="LODT01000037">
    <property type="protein sequence ID" value="KYQ89961.1"/>
    <property type="molecule type" value="Genomic_DNA"/>
</dbReference>
<reference evidence="1 2" key="1">
    <citation type="submission" date="2015-12" db="EMBL/GenBank/DDBJ databases">
        <title>Dictyostelia acquired genes for synthesis and detection of signals that induce cell-type specialization by lateral gene transfer from prokaryotes.</title>
        <authorList>
            <person name="Gloeckner G."/>
            <person name="Schaap P."/>
        </authorList>
    </citation>
    <scope>NUCLEOTIDE SEQUENCE [LARGE SCALE GENOMIC DNA]</scope>
    <source>
        <strain evidence="1 2">TK</strain>
    </source>
</reference>
<dbReference type="Proteomes" id="UP000076078">
    <property type="component" value="Unassembled WGS sequence"/>
</dbReference>
<evidence type="ECO:0000313" key="2">
    <source>
        <dbReference type="Proteomes" id="UP000076078"/>
    </source>
</evidence>
<proteinExistence type="predicted"/>
<accession>A0A151Z7M7</accession>
<sequence>MNFINNNDLISKSICSVELDNINLPQYIIEKILCILFNSKELNGKQKISLNLISKSTFNFISKSYYNSLKIDYSIGNKLSKVLKHYTSPYCSLQCIKHLIISDNTENQDTSSQDILNFWIPVYKKLETLVDRNSKWLFEQSLPFNEVLPCILRMDIGFRSELEFRLREPTTHDTVELKKLGIYISHNSGLLNAIKLLNIVGNTIEDLTVTFDHFQVTFENHDVKTFNEYFFNISHFGGGNQLKRIKSTVNSLPTPFYYNHLESLQYLDVPILNNDILEFIQQSNQLISLKCIINQLAHLNQLLPILNKKPNIKRFSMISRYSGEVGNPHNEEWENLDHIEYISMKSDFYSIDAMLQANMANSSIKELVLFEIYSNEYYPEKLNDFIFYGQDSLEYLETDFKNLISEDLDIMYPVINGCKNLKTIKIIGTYEIMDVHVLGNSPSLENIIISLLVKNIPRIPNFKILHTKEKGKDGPFEIHYIRGQEEPPTLLSNITNYISKWLKF</sequence>
<dbReference type="OrthoDB" id="18482at2759"/>
<evidence type="ECO:0000313" key="1">
    <source>
        <dbReference type="EMBL" id="KYQ89961.1"/>
    </source>
</evidence>
<keyword evidence="2" id="KW-1185">Reference proteome</keyword>
<dbReference type="InParanoid" id="A0A151Z7M7"/>
<gene>
    <name evidence="1" type="ORF">DLAC_11726</name>
</gene>
<comment type="caution">
    <text evidence="1">The sequence shown here is derived from an EMBL/GenBank/DDBJ whole genome shotgun (WGS) entry which is preliminary data.</text>
</comment>
<evidence type="ECO:0008006" key="3">
    <source>
        <dbReference type="Google" id="ProtNLM"/>
    </source>
</evidence>
<organism evidence="1 2">
    <name type="scientific">Tieghemostelium lacteum</name>
    <name type="common">Slime mold</name>
    <name type="synonym">Dictyostelium lacteum</name>
    <dbReference type="NCBI Taxonomy" id="361077"/>
    <lineage>
        <taxon>Eukaryota</taxon>
        <taxon>Amoebozoa</taxon>
        <taxon>Evosea</taxon>
        <taxon>Eumycetozoa</taxon>
        <taxon>Dictyostelia</taxon>
        <taxon>Dictyosteliales</taxon>
        <taxon>Raperosteliaceae</taxon>
        <taxon>Tieghemostelium</taxon>
    </lineage>
</organism>
<dbReference type="AlphaFoldDB" id="A0A151Z7M7"/>
<protein>
    <recommendedName>
        <fullName evidence="3">F-box domain-containing protein</fullName>
    </recommendedName>
</protein>
<name>A0A151Z7M7_TIELA</name>